<dbReference type="AlphaFoldDB" id="A0ABD2N331"/>
<gene>
    <name evidence="1" type="ORF">HHI36_014610</name>
</gene>
<evidence type="ECO:0000313" key="2">
    <source>
        <dbReference type="Proteomes" id="UP001516400"/>
    </source>
</evidence>
<protein>
    <submittedName>
        <fullName evidence="1">Uncharacterized protein</fullName>
    </submittedName>
</protein>
<accession>A0ABD2N331</accession>
<organism evidence="1 2">
    <name type="scientific">Cryptolaemus montrouzieri</name>
    <dbReference type="NCBI Taxonomy" id="559131"/>
    <lineage>
        <taxon>Eukaryota</taxon>
        <taxon>Metazoa</taxon>
        <taxon>Ecdysozoa</taxon>
        <taxon>Arthropoda</taxon>
        <taxon>Hexapoda</taxon>
        <taxon>Insecta</taxon>
        <taxon>Pterygota</taxon>
        <taxon>Neoptera</taxon>
        <taxon>Endopterygota</taxon>
        <taxon>Coleoptera</taxon>
        <taxon>Polyphaga</taxon>
        <taxon>Cucujiformia</taxon>
        <taxon>Coccinelloidea</taxon>
        <taxon>Coccinellidae</taxon>
        <taxon>Scymninae</taxon>
        <taxon>Scymnini</taxon>
        <taxon>Cryptolaemus</taxon>
    </lineage>
</organism>
<name>A0ABD2N331_9CUCU</name>
<reference evidence="1 2" key="1">
    <citation type="journal article" date="2021" name="BMC Biol.">
        <title>Horizontally acquired antibacterial genes associated with adaptive radiation of ladybird beetles.</title>
        <authorList>
            <person name="Li H.S."/>
            <person name="Tang X.F."/>
            <person name="Huang Y.H."/>
            <person name="Xu Z.Y."/>
            <person name="Chen M.L."/>
            <person name="Du X.Y."/>
            <person name="Qiu B.Y."/>
            <person name="Chen P.T."/>
            <person name="Zhang W."/>
            <person name="Slipinski A."/>
            <person name="Escalona H.E."/>
            <person name="Waterhouse R.M."/>
            <person name="Zwick A."/>
            <person name="Pang H."/>
        </authorList>
    </citation>
    <scope>NUCLEOTIDE SEQUENCE [LARGE SCALE GENOMIC DNA]</scope>
    <source>
        <strain evidence="1">SYSU2018</strain>
    </source>
</reference>
<comment type="caution">
    <text evidence="1">The sequence shown here is derived from an EMBL/GenBank/DDBJ whole genome shotgun (WGS) entry which is preliminary data.</text>
</comment>
<dbReference type="EMBL" id="JABFTP020000062">
    <property type="protein sequence ID" value="KAL3273156.1"/>
    <property type="molecule type" value="Genomic_DNA"/>
</dbReference>
<proteinExistence type="predicted"/>
<keyword evidence="2" id="KW-1185">Reference proteome</keyword>
<evidence type="ECO:0000313" key="1">
    <source>
        <dbReference type="EMBL" id="KAL3273156.1"/>
    </source>
</evidence>
<sequence>MTCILLGHGSLEKHVRIIENATGLCAEEPKKKKERSCCLHKNAQLSSLQDAKKSARKEMTHGARNTCPAKLPVLCLDERRIRYGGPRCNVMICYAYHLLGFGLSRALDFVSPLISFQ</sequence>
<dbReference type="Proteomes" id="UP001516400">
    <property type="component" value="Unassembled WGS sequence"/>
</dbReference>